<organism evidence="4">
    <name type="scientific">Triatoma infestans</name>
    <name type="common">Assassin bug</name>
    <dbReference type="NCBI Taxonomy" id="30076"/>
    <lineage>
        <taxon>Eukaryota</taxon>
        <taxon>Metazoa</taxon>
        <taxon>Ecdysozoa</taxon>
        <taxon>Arthropoda</taxon>
        <taxon>Hexapoda</taxon>
        <taxon>Insecta</taxon>
        <taxon>Pterygota</taxon>
        <taxon>Neoptera</taxon>
        <taxon>Paraneoptera</taxon>
        <taxon>Hemiptera</taxon>
        <taxon>Heteroptera</taxon>
        <taxon>Panheteroptera</taxon>
        <taxon>Cimicomorpha</taxon>
        <taxon>Reduviidae</taxon>
        <taxon>Triatominae</taxon>
        <taxon>Triatoma</taxon>
    </lineage>
</organism>
<dbReference type="InterPro" id="IPR018627">
    <property type="entry name" value="ELP6"/>
</dbReference>
<evidence type="ECO:0000256" key="2">
    <source>
        <dbReference type="ARBA" id="ARBA00008837"/>
    </source>
</evidence>
<dbReference type="InterPro" id="IPR027417">
    <property type="entry name" value="P-loop_NTPase"/>
</dbReference>
<comment type="pathway">
    <text evidence="1">tRNA modification; 5-methoxycarbonylmethyl-2-thiouridine-tRNA biosynthesis.</text>
</comment>
<name>A0A023EYN2_TRIIF</name>
<dbReference type="Pfam" id="PF09807">
    <property type="entry name" value="ELP6"/>
    <property type="match status" value="1"/>
</dbReference>
<feature type="non-terminal residue" evidence="4">
    <location>
        <position position="1"/>
    </location>
</feature>
<dbReference type="CDD" id="cd19495">
    <property type="entry name" value="Elp6"/>
    <property type="match status" value="1"/>
</dbReference>
<dbReference type="UniPathway" id="UPA00988"/>
<evidence type="ECO:0000256" key="3">
    <source>
        <dbReference type="ARBA" id="ARBA00020263"/>
    </source>
</evidence>
<dbReference type="EMBL" id="GBBI01005003">
    <property type="protein sequence ID" value="JAC13709.1"/>
    <property type="molecule type" value="mRNA"/>
</dbReference>
<dbReference type="PANTHER" id="PTHR16184">
    <property type="entry name" value="ELONGATOR COMPLEX PROTEIN 6"/>
    <property type="match status" value="1"/>
</dbReference>
<reference evidence="4" key="1">
    <citation type="journal article" date="2014" name="PLoS Negl. Trop. Dis.">
        <title>An updated insight into the Sialotranscriptome of Triatoma infestans: developmental stage and geographic variations.</title>
        <authorList>
            <person name="Schwarz A."/>
            <person name="Medrano-Mercado N."/>
            <person name="Schaub G.A."/>
            <person name="Struchiner C.J."/>
            <person name="Bargues M.D."/>
            <person name="Levy M.Z."/>
            <person name="Ribeiro J.M."/>
        </authorList>
    </citation>
    <scope>NUCLEOTIDE SEQUENCE</scope>
    <source>
        <strain evidence="4">Chile</strain>
        <tissue evidence="4">Salivary glands</tissue>
    </source>
</reference>
<protein>
    <recommendedName>
        <fullName evidence="3">Elongator complex protein 6</fullName>
    </recommendedName>
</protein>
<dbReference type="GO" id="GO:0002098">
    <property type="term" value="P:tRNA wobble uridine modification"/>
    <property type="evidence" value="ECO:0007669"/>
    <property type="project" value="InterPro"/>
</dbReference>
<proteinExistence type="evidence at transcript level"/>
<accession>A0A023EYN2</accession>
<dbReference type="SUPFAM" id="SSF52540">
    <property type="entry name" value="P-loop containing nucleoside triphosphate hydrolases"/>
    <property type="match status" value="1"/>
</dbReference>
<evidence type="ECO:0000313" key="4">
    <source>
        <dbReference type="EMBL" id="JAC13709.1"/>
    </source>
</evidence>
<comment type="similarity">
    <text evidence="2">Belongs to the ELP6 family.</text>
</comment>
<dbReference type="GO" id="GO:0033588">
    <property type="term" value="C:elongator holoenzyme complex"/>
    <property type="evidence" value="ECO:0007669"/>
    <property type="project" value="InterPro"/>
</dbReference>
<evidence type="ECO:0000256" key="1">
    <source>
        <dbReference type="ARBA" id="ARBA00005043"/>
    </source>
</evidence>
<sequence>IMASFRKEFSLDKIDVQGSYIGIFEEPGGEGNFVINCFIWESLREQDGACCLLSLKHSINHYFHIGMKLGYNLTNQKSRAIVLEALRALFESNKDQNFFNMLDETGLKKLFHIIKDKCEHLLQNYKKVYLIIDDLSYLLSAGFPIKSIIIFGHYLRTLQKMNITIVVLTHYSEEDRETLIIKSFLEQNSDINFHVAPLRTGAAQDISGVITMKRKANVLENFAESIVYHYKLTERNIKLFPPGCVK</sequence>
<dbReference type="AlphaFoldDB" id="A0A023EYN2"/>
<dbReference type="Gene3D" id="3.40.50.300">
    <property type="entry name" value="P-loop containing nucleotide triphosphate hydrolases"/>
    <property type="match status" value="1"/>
</dbReference>
<dbReference type="PANTHER" id="PTHR16184:SF6">
    <property type="entry name" value="ELONGATOR COMPLEX PROTEIN 6"/>
    <property type="match status" value="1"/>
</dbReference>